<sequence>MARGVRCKGISGSVNNWGGAGPPPAHAGPGGIRDDAPGHVSERAPPPARRPGPACARDPAWQPAHPQVEPGTAAGASVGAADPTHAHTWAGPAWRPRAGPGLDTRHVASGRYAPAAEPDHVAAPHHRVLDTSGADLAPFTWRAAAVQGHPWWREQDGVDRHAVTWADPDPDPDPYSRYREQHRAATGRDHQQYLWHADQNLRLPHASAYDAARGRDPAVFGPNLAARDVPPPPPAFAVPSPPFSPPTAQRAVHATATHALDPLHDAPAGRFSTAVHGAWAYPGGESQPRPFATLAAPYDPGMPPEPWRDDRAHRDRPRYAAPYSPWSSGFHAVLDAAPTSPHALHVLSPWLGNDAVWARHDRTDRRAR</sequence>
<gene>
    <name evidence="2" type="ORF">AMAG_20075</name>
</gene>
<reference evidence="3" key="2">
    <citation type="submission" date="2009-11" db="EMBL/GenBank/DDBJ databases">
        <title>The Genome Sequence of Allomyces macrogynus strain ATCC 38327.</title>
        <authorList>
            <consortium name="The Broad Institute Genome Sequencing Platform"/>
            <person name="Russ C."/>
            <person name="Cuomo C."/>
            <person name="Shea T."/>
            <person name="Young S.K."/>
            <person name="Zeng Q."/>
            <person name="Koehrsen M."/>
            <person name="Haas B."/>
            <person name="Borodovsky M."/>
            <person name="Guigo R."/>
            <person name="Alvarado L."/>
            <person name="Berlin A."/>
            <person name="Borenstein D."/>
            <person name="Chen Z."/>
            <person name="Engels R."/>
            <person name="Freedman E."/>
            <person name="Gellesch M."/>
            <person name="Goldberg J."/>
            <person name="Griggs A."/>
            <person name="Gujja S."/>
            <person name="Heiman D."/>
            <person name="Hepburn T."/>
            <person name="Howarth C."/>
            <person name="Jen D."/>
            <person name="Larson L."/>
            <person name="Lewis B."/>
            <person name="Mehta T."/>
            <person name="Park D."/>
            <person name="Pearson M."/>
            <person name="Roberts A."/>
            <person name="Saif S."/>
            <person name="Shenoy N."/>
            <person name="Sisk P."/>
            <person name="Stolte C."/>
            <person name="Sykes S."/>
            <person name="Walk T."/>
            <person name="White J."/>
            <person name="Yandava C."/>
            <person name="Burger G."/>
            <person name="Gray M.W."/>
            <person name="Holland P.W.H."/>
            <person name="King N."/>
            <person name="Lang F.B.F."/>
            <person name="Roger A.J."/>
            <person name="Ruiz-Trillo I."/>
            <person name="Lander E."/>
            <person name="Nusbaum C."/>
        </authorList>
    </citation>
    <scope>NUCLEOTIDE SEQUENCE [LARGE SCALE GENOMIC DNA]</scope>
    <source>
        <strain evidence="3">ATCC 38327</strain>
    </source>
</reference>
<feature type="region of interest" description="Disordered" evidence="1">
    <location>
        <begin position="1"/>
        <end position="104"/>
    </location>
</feature>
<feature type="compositionally biased region" description="Basic and acidic residues" evidence="1">
    <location>
        <begin position="32"/>
        <end position="42"/>
    </location>
</feature>
<dbReference type="AlphaFoldDB" id="A0A0L0T6S8"/>
<dbReference type="EMBL" id="GG745365">
    <property type="protein sequence ID" value="KNE70284.1"/>
    <property type="molecule type" value="Genomic_DNA"/>
</dbReference>
<dbReference type="OMA" id="HAVTWAD"/>
<feature type="compositionally biased region" description="Low complexity" evidence="1">
    <location>
        <begin position="51"/>
        <end position="60"/>
    </location>
</feature>
<proteinExistence type="predicted"/>
<evidence type="ECO:0000256" key="1">
    <source>
        <dbReference type="SAM" id="MobiDB-lite"/>
    </source>
</evidence>
<dbReference type="Proteomes" id="UP000054350">
    <property type="component" value="Unassembled WGS sequence"/>
</dbReference>
<dbReference type="VEuPathDB" id="FungiDB:AMAG_20075"/>
<name>A0A0L0T6S8_ALLM3</name>
<evidence type="ECO:0000313" key="3">
    <source>
        <dbReference type="Proteomes" id="UP000054350"/>
    </source>
</evidence>
<organism evidence="2 3">
    <name type="scientific">Allomyces macrogynus (strain ATCC 38327)</name>
    <name type="common">Allomyces javanicus var. macrogynus</name>
    <dbReference type="NCBI Taxonomy" id="578462"/>
    <lineage>
        <taxon>Eukaryota</taxon>
        <taxon>Fungi</taxon>
        <taxon>Fungi incertae sedis</taxon>
        <taxon>Blastocladiomycota</taxon>
        <taxon>Blastocladiomycetes</taxon>
        <taxon>Blastocladiales</taxon>
        <taxon>Blastocladiaceae</taxon>
        <taxon>Allomyces</taxon>
    </lineage>
</organism>
<accession>A0A0L0T6S8</accession>
<keyword evidence="3" id="KW-1185">Reference proteome</keyword>
<protein>
    <submittedName>
        <fullName evidence="2">Uncharacterized protein</fullName>
    </submittedName>
</protein>
<reference evidence="2 3" key="1">
    <citation type="submission" date="2009-11" db="EMBL/GenBank/DDBJ databases">
        <title>Annotation of Allomyces macrogynus ATCC 38327.</title>
        <authorList>
            <consortium name="The Broad Institute Genome Sequencing Platform"/>
            <person name="Russ C."/>
            <person name="Cuomo C."/>
            <person name="Burger G."/>
            <person name="Gray M.W."/>
            <person name="Holland P.W.H."/>
            <person name="King N."/>
            <person name="Lang F.B.F."/>
            <person name="Roger A.J."/>
            <person name="Ruiz-Trillo I."/>
            <person name="Young S.K."/>
            <person name="Zeng Q."/>
            <person name="Gargeya S."/>
            <person name="Fitzgerald M."/>
            <person name="Haas B."/>
            <person name="Abouelleil A."/>
            <person name="Alvarado L."/>
            <person name="Arachchi H.M."/>
            <person name="Berlin A."/>
            <person name="Chapman S.B."/>
            <person name="Gearin G."/>
            <person name="Goldberg J."/>
            <person name="Griggs A."/>
            <person name="Gujja S."/>
            <person name="Hansen M."/>
            <person name="Heiman D."/>
            <person name="Howarth C."/>
            <person name="Larimer J."/>
            <person name="Lui A."/>
            <person name="MacDonald P.J.P."/>
            <person name="McCowen C."/>
            <person name="Montmayeur A."/>
            <person name="Murphy C."/>
            <person name="Neiman D."/>
            <person name="Pearson M."/>
            <person name="Priest M."/>
            <person name="Roberts A."/>
            <person name="Saif S."/>
            <person name="Shea T."/>
            <person name="Sisk P."/>
            <person name="Stolte C."/>
            <person name="Sykes S."/>
            <person name="Wortman J."/>
            <person name="Nusbaum C."/>
            <person name="Birren B."/>
        </authorList>
    </citation>
    <scope>NUCLEOTIDE SEQUENCE [LARGE SCALE GENOMIC DNA]</scope>
    <source>
        <strain evidence="2 3">ATCC 38327</strain>
    </source>
</reference>
<evidence type="ECO:0000313" key="2">
    <source>
        <dbReference type="EMBL" id="KNE70284.1"/>
    </source>
</evidence>